<dbReference type="InterPro" id="IPR020449">
    <property type="entry name" value="Tscrpt_reg_AraC-type_HTH"/>
</dbReference>
<dbReference type="EMBL" id="AWVH01000024">
    <property type="protein sequence ID" value="ERJ93545.1"/>
    <property type="molecule type" value="Genomic_DNA"/>
</dbReference>
<evidence type="ECO:0000259" key="6">
    <source>
        <dbReference type="PROSITE" id="PS50110"/>
    </source>
</evidence>
<dbReference type="SUPFAM" id="SSF52172">
    <property type="entry name" value="CheY-like"/>
    <property type="match status" value="1"/>
</dbReference>
<feature type="domain" description="Response regulatory" evidence="6">
    <location>
        <begin position="14"/>
        <end position="131"/>
    </location>
</feature>
<evidence type="ECO:0000256" key="4">
    <source>
        <dbReference type="PROSITE-ProRule" id="PRU00169"/>
    </source>
</evidence>
<dbReference type="InterPro" id="IPR009057">
    <property type="entry name" value="Homeodomain-like_sf"/>
</dbReference>
<gene>
    <name evidence="7" type="ORF">HMPREF9193_00834</name>
</gene>
<evidence type="ECO:0000256" key="2">
    <source>
        <dbReference type="ARBA" id="ARBA00023125"/>
    </source>
</evidence>
<dbReference type="PANTHER" id="PTHR43280:SF2">
    <property type="entry name" value="HTH-TYPE TRANSCRIPTIONAL REGULATOR EXSA"/>
    <property type="match status" value="1"/>
</dbReference>
<dbReference type="InterPro" id="IPR011006">
    <property type="entry name" value="CheY-like_superfamily"/>
</dbReference>
<evidence type="ECO:0000313" key="7">
    <source>
        <dbReference type="EMBL" id="ERJ93545.1"/>
    </source>
</evidence>
<dbReference type="SUPFAM" id="SSF46689">
    <property type="entry name" value="Homeodomain-like"/>
    <property type="match status" value="1"/>
</dbReference>
<reference evidence="7 8" key="1">
    <citation type="submission" date="2013-08" db="EMBL/GenBank/DDBJ databases">
        <authorList>
            <person name="Weinstock G."/>
            <person name="Sodergren E."/>
            <person name="Wylie T."/>
            <person name="Fulton L."/>
            <person name="Fulton R."/>
            <person name="Fronick C."/>
            <person name="O'Laughlin M."/>
            <person name="Godfrey J."/>
            <person name="Miner T."/>
            <person name="Herter B."/>
            <person name="Appelbaum E."/>
            <person name="Cordes M."/>
            <person name="Lek S."/>
            <person name="Wollam A."/>
            <person name="Pepin K.H."/>
            <person name="Palsikar V.B."/>
            <person name="Mitreva M."/>
            <person name="Wilson R.K."/>
        </authorList>
    </citation>
    <scope>NUCLEOTIDE SEQUENCE [LARGE SCALE GENOMIC DNA]</scope>
    <source>
        <strain evidence="7 8">ATCC 700332</strain>
    </source>
</reference>
<dbReference type="PROSITE" id="PS01124">
    <property type="entry name" value="HTH_ARAC_FAMILY_2"/>
    <property type="match status" value="1"/>
</dbReference>
<sequence length="369" mass="41731">MNAANSKVFGAYMKIMLVDDDIHVLNGLQKLLKITAVQGKIICAVHNGAQALEKISADCPDVVISDIKMPVMDGLQLAKILREKYPAVRMILLSSFGDFEYAQQAIRYGVSDYILKPITMEKIGKIEQALQRINRTKERQNQNLKFIFNKDNAVEALLTAVKQNDRTAVEQFFFGDSCTDLMEQETSGAAGLFFINTLYSFLEECMSGNDALLTAEKKEKQNQFLALKKADNQRQFLTDLYHAAADKLGHLQYYVPKDIIRDVKKLVEKEYRSANFNISYIADTLHISVSYLSMLFMQKTGLHLSEYITSLRLNYAKQLLQDTAVPVLSVAQQSGYQDAKYFARVFRKYENMSPTEYRNGSTGAGHAQS</sequence>
<dbReference type="CDD" id="cd17536">
    <property type="entry name" value="REC_YesN-like"/>
    <property type="match status" value="1"/>
</dbReference>
<evidence type="ECO:0000313" key="8">
    <source>
        <dbReference type="Proteomes" id="UP000016649"/>
    </source>
</evidence>
<keyword evidence="2" id="KW-0238">DNA-binding</keyword>
<evidence type="ECO:0000256" key="1">
    <source>
        <dbReference type="ARBA" id="ARBA00023015"/>
    </source>
</evidence>
<feature type="modified residue" description="4-aspartylphosphate" evidence="4">
    <location>
        <position position="66"/>
    </location>
</feature>
<dbReference type="SMART" id="SM00448">
    <property type="entry name" value="REC"/>
    <property type="match status" value="1"/>
</dbReference>
<comment type="caution">
    <text evidence="7">The sequence shown here is derived from an EMBL/GenBank/DDBJ whole genome shotgun (WGS) entry which is preliminary data.</text>
</comment>
<keyword evidence="8" id="KW-1185">Reference proteome</keyword>
<name>A0ABN0NZT4_TRELE</name>
<dbReference type="Gene3D" id="1.10.10.60">
    <property type="entry name" value="Homeodomain-like"/>
    <property type="match status" value="2"/>
</dbReference>
<proteinExistence type="predicted"/>
<accession>A0ABN0NZT4</accession>
<dbReference type="InterPro" id="IPR018060">
    <property type="entry name" value="HTH_AraC"/>
</dbReference>
<dbReference type="PRINTS" id="PR00032">
    <property type="entry name" value="HTHARAC"/>
</dbReference>
<dbReference type="PROSITE" id="PS00041">
    <property type="entry name" value="HTH_ARAC_FAMILY_1"/>
    <property type="match status" value="1"/>
</dbReference>
<dbReference type="PANTHER" id="PTHR43280">
    <property type="entry name" value="ARAC-FAMILY TRANSCRIPTIONAL REGULATOR"/>
    <property type="match status" value="1"/>
</dbReference>
<dbReference type="Gene3D" id="3.40.50.2300">
    <property type="match status" value="1"/>
</dbReference>
<protein>
    <submittedName>
        <fullName evidence="7">Response regulator receiver domain protein</fullName>
    </submittedName>
</protein>
<dbReference type="Proteomes" id="UP000016649">
    <property type="component" value="Unassembled WGS sequence"/>
</dbReference>
<dbReference type="Pfam" id="PF00072">
    <property type="entry name" value="Response_reg"/>
    <property type="match status" value="1"/>
</dbReference>
<feature type="domain" description="HTH araC/xylS-type" evidence="5">
    <location>
        <begin position="261"/>
        <end position="360"/>
    </location>
</feature>
<dbReference type="Pfam" id="PF12833">
    <property type="entry name" value="HTH_18"/>
    <property type="match status" value="1"/>
</dbReference>
<dbReference type="InterPro" id="IPR018062">
    <property type="entry name" value="HTH_AraC-typ_CS"/>
</dbReference>
<evidence type="ECO:0000256" key="3">
    <source>
        <dbReference type="ARBA" id="ARBA00023163"/>
    </source>
</evidence>
<evidence type="ECO:0000259" key="5">
    <source>
        <dbReference type="PROSITE" id="PS01124"/>
    </source>
</evidence>
<dbReference type="SMART" id="SM00342">
    <property type="entry name" value="HTH_ARAC"/>
    <property type="match status" value="1"/>
</dbReference>
<organism evidence="7 8">
    <name type="scientific">Treponema lecithinolyticum ATCC 700332</name>
    <dbReference type="NCBI Taxonomy" id="1321815"/>
    <lineage>
        <taxon>Bacteria</taxon>
        <taxon>Pseudomonadati</taxon>
        <taxon>Spirochaetota</taxon>
        <taxon>Spirochaetia</taxon>
        <taxon>Spirochaetales</taxon>
        <taxon>Treponemataceae</taxon>
        <taxon>Treponema</taxon>
    </lineage>
</organism>
<keyword evidence="4" id="KW-0597">Phosphoprotein</keyword>
<dbReference type="InterPro" id="IPR001789">
    <property type="entry name" value="Sig_transdc_resp-reg_receiver"/>
</dbReference>
<dbReference type="PROSITE" id="PS50110">
    <property type="entry name" value="RESPONSE_REGULATORY"/>
    <property type="match status" value="1"/>
</dbReference>
<keyword evidence="3" id="KW-0804">Transcription</keyword>
<keyword evidence="1" id="KW-0805">Transcription regulation</keyword>